<feature type="domain" description="HIT-type" evidence="2">
    <location>
        <begin position="144"/>
        <end position="181"/>
    </location>
</feature>
<dbReference type="AlphaFoldDB" id="G0UAH8"/>
<dbReference type="VEuPathDB" id="TriTrypDB:TvY486_1102950"/>
<sequence length="245" mass="27278">MRVFTRMQHCSQFVVPRPLILLQFHSGYSLRPSVCGGVRAPSPAFRCLFTFFYFPPPPLFFFFLPIDLASPLAVEAPACAYHFLCPLLVISSKKLFSSHCLTVLLLFTPRRRTGQQLKVGCRGMSSEFVENGGGTGSHRRVTRCVACHSDGAAYRCRFCRSPYCTADCFKRHNDAAGPGGCAMAQENVDADKSTACKCEGDDDVVYGRHDENGLLVMLGEAHLVALVENTDIRRKLRSEELQRLM</sequence>
<dbReference type="EMBL" id="HE573027">
    <property type="protein sequence ID" value="CCC52811.1"/>
    <property type="molecule type" value="Genomic_DNA"/>
</dbReference>
<evidence type="ECO:0000313" key="3">
    <source>
        <dbReference type="EMBL" id="CCC52811.1"/>
    </source>
</evidence>
<proteinExistence type="predicted"/>
<gene>
    <name evidence="3" type="ORF">TVY486_1102950</name>
</gene>
<feature type="non-terminal residue" evidence="3">
    <location>
        <position position="245"/>
    </location>
</feature>
<evidence type="ECO:0000259" key="2">
    <source>
        <dbReference type="PROSITE" id="PS51083"/>
    </source>
</evidence>
<accession>G0UAH8</accession>
<reference evidence="3" key="1">
    <citation type="journal article" date="2012" name="Proc. Natl. Acad. Sci. U.S.A.">
        <title>Antigenic diversity is generated by distinct evolutionary mechanisms in African trypanosome species.</title>
        <authorList>
            <person name="Jackson A.P."/>
            <person name="Berry A."/>
            <person name="Aslett M."/>
            <person name="Allison H.C."/>
            <person name="Burton P."/>
            <person name="Vavrova-Anderson J."/>
            <person name="Brown R."/>
            <person name="Browne H."/>
            <person name="Corton N."/>
            <person name="Hauser H."/>
            <person name="Gamble J."/>
            <person name="Gilderthorp R."/>
            <person name="Marcello L."/>
            <person name="McQuillan J."/>
            <person name="Otto T.D."/>
            <person name="Quail M.A."/>
            <person name="Sanders M.J."/>
            <person name="van Tonder A."/>
            <person name="Ginger M.L."/>
            <person name="Field M.C."/>
            <person name="Barry J.D."/>
            <person name="Hertz-Fowler C."/>
            <person name="Berriman M."/>
        </authorList>
    </citation>
    <scope>NUCLEOTIDE SEQUENCE</scope>
    <source>
        <strain evidence="3">Y486</strain>
    </source>
</reference>
<organism evidence="3">
    <name type="scientific">Trypanosoma vivax (strain Y486)</name>
    <dbReference type="NCBI Taxonomy" id="1055687"/>
    <lineage>
        <taxon>Eukaryota</taxon>
        <taxon>Discoba</taxon>
        <taxon>Euglenozoa</taxon>
        <taxon>Kinetoplastea</taxon>
        <taxon>Metakinetoplastina</taxon>
        <taxon>Trypanosomatida</taxon>
        <taxon>Trypanosomatidae</taxon>
        <taxon>Trypanosoma</taxon>
        <taxon>Duttonella</taxon>
    </lineage>
</organism>
<evidence type="ECO:0000256" key="1">
    <source>
        <dbReference type="PROSITE-ProRule" id="PRU00453"/>
    </source>
</evidence>
<dbReference type="PROSITE" id="PS51083">
    <property type="entry name" value="ZF_HIT"/>
    <property type="match status" value="1"/>
</dbReference>
<name>G0UAH8_TRYVY</name>
<dbReference type="SUPFAM" id="SSF144232">
    <property type="entry name" value="HIT/MYND zinc finger-like"/>
    <property type="match status" value="1"/>
</dbReference>
<keyword evidence="1" id="KW-0863">Zinc-finger</keyword>
<protein>
    <recommendedName>
        <fullName evidence="2">HIT-type domain-containing protein</fullName>
    </recommendedName>
</protein>
<keyword evidence="1" id="KW-0862">Zinc</keyword>
<dbReference type="Gene3D" id="3.30.60.190">
    <property type="match status" value="1"/>
</dbReference>
<dbReference type="GO" id="GO:0008270">
    <property type="term" value="F:zinc ion binding"/>
    <property type="evidence" value="ECO:0007669"/>
    <property type="project" value="UniProtKB-UniRule"/>
</dbReference>
<keyword evidence="1" id="KW-0479">Metal-binding</keyword>
<dbReference type="InterPro" id="IPR007529">
    <property type="entry name" value="Znf_HIT"/>
</dbReference>